<keyword evidence="1" id="KW-1133">Transmembrane helix</keyword>
<reference evidence="2" key="1">
    <citation type="submission" date="2021-02" db="EMBL/GenBank/DDBJ databases">
        <title>Infant gut strain persistence is associated with maternal origin, phylogeny, and functional potential including surface adhesion and iron acquisition.</title>
        <authorList>
            <person name="Lou Y.C."/>
        </authorList>
    </citation>
    <scope>NUCLEOTIDE SEQUENCE</scope>
    <source>
        <strain evidence="2">L2_039_000G1_dasL2_039_000G1_concoct_11</strain>
    </source>
</reference>
<name>A0A943V0I8_9ACTN</name>
<protein>
    <submittedName>
        <fullName evidence="2">Cytochrome c biogenesis protein CcsA</fullName>
    </submittedName>
</protein>
<comment type="caution">
    <text evidence="2">The sequence shown here is derived from an EMBL/GenBank/DDBJ whole genome shotgun (WGS) entry which is preliminary data.</text>
</comment>
<feature type="transmembrane region" description="Helical" evidence="1">
    <location>
        <begin position="65"/>
        <end position="86"/>
    </location>
</feature>
<dbReference type="AlphaFoldDB" id="A0A943V0I8"/>
<feature type="transmembrane region" description="Helical" evidence="1">
    <location>
        <begin position="259"/>
        <end position="277"/>
    </location>
</feature>
<dbReference type="EMBL" id="JAGZSV010000177">
    <property type="protein sequence ID" value="MBS6941395.1"/>
    <property type="molecule type" value="Genomic_DNA"/>
</dbReference>
<keyword evidence="1" id="KW-0812">Transmembrane</keyword>
<dbReference type="Proteomes" id="UP000727506">
    <property type="component" value="Unassembled WGS sequence"/>
</dbReference>
<gene>
    <name evidence="2" type="primary">ccsA</name>
    <name evidence="2" type="ORF">KH142_07980</name>
</gene>
<sequence length="278" mass="28972">MSSFVISMASAVLYGWAGGCFAHESVKGFARRPLIARLAFLAAFLLHSASIGMDSAASSGTVLEGPNVIMLASWVLSTVSLAVLVACRRPQGYLAVSAFVAAMLILFSYAASAACNGAVHQTGAYDRWPVLALHITAFLASLSCFAIAAAASGMVLYQLHLMRRRDDALLHVSMPSLDVLESTSRRFCAAGLVLFTAGMAIGLGRYAPQGLFAQASDGLASLSYLVPRIGASAALWVLFAALAVVSYAAPCALAAKTRCVLLLVAFAGSLALMLLATW</sequence>
<evidence type="ECO:0000313" key="2">
    <source>
        <dbReference type="EMBL" id="MBS6941395.1"/>
    </source>
</evidence>
<feature type="transmembrane region" description="Helical" evidence="1">
    <location>
        <begin position="187"/>
        <end position="207"/>
    </location>
</feature>
<accession>A0A943V0I8</accession>
<keyword evidence="1" id="KW-0472">Membrane</keyword>
<feature type="transmembrane region" description="Helical" evidence="1">
    <location>
        <begin position="131"/>
        <end position="157"/>
    </location>
</feature>
<feature type="transmembrane region" description="Helical" evidence="1">
    <location>
        <begin position="93"/>
        <end position="111"/>
    </location>
</feature>
<feature type="transmembrane region" description="Helical" evidence="1">
    <location>
        <begin position="6"/>
        <end position="22"/>
    </location>
</feature>
<feature type="transmembrane region" description="Helical" evidence="1">
    <location>
        <begin position="34"/>
        <end position="53"/>
    </location>
</feature>
<organism evidence="2 3">
    <name type="scientific">Slackia piriformis</name>
    <dbReference type="NCBI Taxonomy" id="626934"/>
    <lineage>
        <taxon>Bacteria</taxon>
        <taxon>Bacillati</taxon>
        <taxon>Actinomycetota</taxon>
        <taxon>Coriobacteriia</taxon>
        <taxon>Eggerthellales</taxon>
        <taxon>Eggerthellaceae</taxon>
        <taxon>Slackia</taxon>
    </lineage>
</organism>
<proteinExistence type="predicted"/>
<evidence type="ECO:0000313" key="3">
    <source>
        <dbReference type="Proteomes" id="UP000727506"/>
    </source>
</evidence>
<feature type="transmembrane region" description="Helical" evidence="1">
    <location>
        <begin position="227"/>
        <end position="247"/>
    </location>
</feature>
<evidence type="ECO:0000256" key="1">
    <source>
        <dbReference type="SAM" id="Phobius"/>
    </source>
</evidence>